<dbReference type="AlphaFoldDB" id="A0A518BI08"/>
<dbReference type="KEGG" id="pbap:Pla133_16870"/>
<sequence>MALFTPPHLPHPISLVPSALSRASSVRALLGSCSLALVGCLSPADPAKAPQSRDQDEAAPVREGELDGASEQPVPAADLWRGERPDRIAGRLIDVEGEPLAGIWIGARAQDLYPRPGRLSAHTETSATGEFAFTGLAQGEYTLSMLAPGAPVALTVRNVSTDSLELVFGIVEPMPADPLQYHSHANPLSGAVAQVELDENGRVPADFDPRSASLSFEWTADEPGRGQFLELEIEDLASGIGGPYLGELQRNGLVQRDLLPGDYRCSWRLRGDWHVGMTYVAGDAEARVSVGAEEQARVPVQLEVGGLIRLDLGSEAKAARTSSTGTIEGWARLRPQGQADWIQTPITVAGRELFVGRVHPPGLWELEWHPPLGEEPIVEVLEVRPRETAVFEVDLPGPR</sequence>
<gene>
    <name evidence="2" type="ORF">Pla133_16870</name>
</gene>
<feature type="region of interest" description="Disordered" evidence="1">
    <location>
        <begin position="44"/>
        <end position="81"/>
    </location>
</feature>
<dbReference type="Proteomes" id="UP000316921">
    <property type="component" value="Chromosome"/>
</dbReference>
<dbReference type="InterPro" id="IPR013784">
    <property type="entry name" value="Carb-bd-like_fold"/>
</dbReference>
<reference evidence="2 3" key="1">
    <citation type="submission" date="2019-02" db="EMBL/GenBank/DDBJ databases">
        <title>Deep-cultivation of Planctomycetes and their phenomic and genomic characterization uncovers novel biology.</title>
        <authorList>
            <person name="Wiegand S."/>
            <person name="Jogler M."/>
            <person name="Boedeker C."/>
            <person name="Pinto D."/>
            <person name="Vollmers J."/>
            <person name="Rivas-Marin E."/>
            <person name="Kohn T."/>
            <person name="Peeters S.H."/>
            <person name="Heuer A."/>
            <person name="Rast P."/>
            <person name="Oberbeckmann S."/>
            <person name="Bunk B."/>
            <person name="Jeske O."/>
            <person name="Meyerdierks A."/>
            <person name="Storesund J.E."/>
            <person name="Kallscheuer N."/>
            <person name="Luecker S."/>
            <person name="Lage O.M."/>
            <person name="Pohl T."/>
            <person name="Merkel B.J."/>
            <person name="Hornburger P."/>
            <person name="Mueller R.-W."/>
            <person name="Bruemmer F."/>
            <person name="Labrenz M."/>
            <person name="Spormann A.M."/>
            <person name="Op den Camp H."/>
            <person name="Overmann J."/>
            <person name="Amann R."/>
            <person name="Jetten M.S.M."/>
            <person name="Mascher T."/>
            <person name="Medema M.H."/>
            <person name="Devos D.P."/>
            <person name="Kaster A.-K."/>
            <person name="Ovreas L."/>
            <person name="Rohde M."/>
            <person name="Galperin M.Y."/>
            <person name="Jogler C."/>
        </authorList>
    </citation>
    <scope>NUCLEOTIDE SEQUENCE [LARGE SCALE GENOMIC DNA]</scope>
    <source>
        <strain evidence="2 3">Pla133</strain>
    </source>
</reference>
<keyword evidence="3" id="KW-1185">Reference proteome</keyword>
<protein>
    <recommendedName>
        <fullName evidence="4">Carboxypeptidase regulatory-like domain-containing protein</fullName>
    </recommendedName>
</protein>
<dbReference type="EMBL" id="CP036287">
    <property type="protein sequence ID" value="QDU66611.1"/>
    <property type="molecule type" value="Genomic_DNA"/>
</dbReference>
<dbReference type="SUPFAM" id="SSF49452">
    <property type="entry name" value="Starch-binding domain-like"/>
    <property type="match status" value="1"/>
</dbReference>
<feature type="compositionally biased region" description="Basic and acidic residues" evidence="1">
    <location>
        <begin position="51"/>
        <end position="65"/>
    </location>
</feature>
<evidence type="ECO:0000313" key="2">
    <source>
        <dbReference type="EMBL" id="QDU66611.1"/>
    </source>
</evidence>
<organism evidence="2 3">
    <name type="scientific">Engelhardtia mirabilis</name>
    <dbReference type="NCBI Taxonomy" id="2528011"/>
    <lineage>
        <taxon>Bacteria</taxon>
        <taxon>Pseudomonadati</taxon>
        <taxon>Planctomycetota</taxon>
        <taxon>Planctomycetia</taxon>
        <taxon>Planctomycetia incertae sedis</taxon>
        <taxon>Engelhardtia</taxon>
    </lineage>
</organism>
<evidence type="ECO:0008006" key="4">
    <source>
        <dbReference type="Google" id="ProtNLM"/>
    </source>
</evidence>
<proteinExistence type="predicted"/>
<evidence type="ECO:0000256" key="1">
    <source>
        <dbReference type="SAM" id="MobiDB-lite"/>
    </source>
</evidence>
<dbReference type="GO" id="GO:0030246">
    <property type="term" value="F:carbohydrate binding"/>
    <property type="evidence" value="ECO:0007669"/>
    <property type="project" value="InterPro"/>
</dbReference>
<name>A0A518BI08_9BACT</name>
<accession>A0A518BI08</accession>
<evidence type="ECO:0000313" key="3">
    <source>
        <dbReference type="Proteomes" id="UP000316921"/>
    </source>
</evidence>